<keyword evidence="3" id="KW-0418">Kinase</keyword>
<keyword evidence="1" id="KW-0472">Membrane</keyword>
<dbReference type="InterPro" id="IPR010559">
    <property type="entry name" value="Sig_transdc_His_kin_internal"/>
</dbReference>
<gene>
    <name evidence="3" type="ORF">J0A67_10100</name>
</gene>
<feature type="transmembrane region" description="Helical" evidence="1">
    <location>
        <begin position="7"/>
        <end position="24"/>
    </location>
</feature>
<dbReference type="PANTHER" id="PTHR34220">
    <property type="entry name" value="SENSOR HISTIDINE KINASE YPDA"/>
    <property type="match status" value="1"/>
</dbReference>
<proteinExistence type="predicted"/>
<organism evidence="3 4">
    <name type="scientific">Algoriphagus aestuariicola</name>
    <dbReference type="NCBI Taxonomy" id="1852016"/>
    <lineage>
        <taxon>Bacteria</taxon>
        <taxon>Pseudomonadati</taxon>
        <taxon>Bacteroidota</taxon>
        <taxon>Cytophagia</taxon>
        <taxon>Cytophagales</taxon>
        <taxon>Cyclobacteriaceae</taxon>
        <taxon>Algoriphagus</taxon>
    </lineage>
</organism>
<dbReference type="InterPro" id="IPR036890">
    <property type="entry name" value="HATPase_C_sf"/>
</dbReference>
<dbReference type="Gene3D" id="3.30.565.10">
    <property type="entry name" value="Histidine kinase-like ATPase, C-terminal domain"/>
    <property type="match status" value="1"/>
</dbReference>
<reference evidence="3 4" key="1">
    <citation type="submission" date="2021-03" db="EMBL/GenBank/DDBJ databases">
        <title>novel species isolated from a fishpond in China.</title>
        <authorList>
            <person name="Lu H."/>
            <person name="Cai Z."/>
        </authorList>
    </citation>
    <scope>NUCLEOTIDE SEQUENCE [LARGE SCALE GENOMIC DNA]</scope>
    <source>
        <strain evidence="3 4">JCM 31546</strain>
    </source>
</reference>
<feature type="transmembrane region" description="Helical" evidence="1">
    <location>
        <begin position="90"/>
        <end position="108"/>
    </location>
</feature>
<keyword evidence="1" id="KW-0812">Transmembrane</keyword>
<comment type="caution">
    <text evidence="3">The sequence shown here is derived from an EMBL/GenBank/DDBJ whole genome shotgun (WGS) entry which is preliminary data.</text>
</comment>
<dbReference type="EMBL" id="JAFKCW010000002">
    <property type="protein sequence ID" value="MBN7801215.1"/>
    <property type="molecule type" value="Genomic_DNA"/>
</dbReference>
<name>A0ABS3BQ74_9BACT</name>
<evidence type="ECO:0000313" key="4">
    <source>
        <dbReference type="Proteomes" id="UP000664698"/>
    </source>
</evidence>
<sequence length="321" mass="37477">MVVNNATPLLIVFLCFVIVSNPLYQDFLKYLFFLLPMILLYLYMTFWLFPFMEGKAVLSRPVLLRILISTFICAIPGFLLLFNHRLIVPVLYWLSLVFVATQVFWIIYNQRKDRILQAIRMETALAKSDASLQFLKSQINPHFLFNALNTLYGTALKGDSDKTAEGIQKLGDMMRFMLHENTLDRIPMDKEIDYLKNYISLQKLRIVDSPLISIEDEIEERNCNHEIPPMLLIPFVENAFKHGISLKERSWVKIELQCREDVVQFEVRNSIHKDESDPEKEMSGIGLKNVTGRLELIYPNRHILDVQEADREFIVKLSLQC</sequence>
<evidence type="ECO:0000256" key="1">
    <source>
        <dbReference type="SAM" id="Phobius"/>
    </source>
</evidence>
<dbReference type="InterPro" id="IPR050640">
    <property type="entry name" value="Bact_2-comp_sensor_kinase"/>
</dbReference>
<keyword evidence="4" id="KW-1185">Reference proteome</keyword>
<evidence type="ECO:0000259" key="2">
    <source>
        <dbReference type="Pfam" id="PF06580"/>
    </source>
</evidence>
<keyword evidence="1" id="KW-1133">Transmembrane helix</keyword>
<accession>A0ABS3BQ74</accession>
<evidence type="ECO:0000313" key="3">
    <source>
        <dbReference type="EMBL" id="MBN7801215.1"/>
    </source>
</evidence>
<dbReference type="Pfam" id="PF06580">
    <property type="entry name" value="His_kinase"/>
    <property type="match status" value="1"/>
</dbReference>
<dbReference type="GO" id="GO:0016301">
    <property type="term" value="F:kinase activity"/>
    <property type="evidence" value="ECO:0007669"/>
    <property type="project" value="UniProtKB-KW"/>
</dbReference>
<dbReference type="Proteomes" id="UP000664698">
    <property type="component" value="Unassembled WGS sequence"/>
</dbReference>
<feature type="domain" description="Signal transduction histidine kinase internal region" evidence="2">
    <location>
        <begin position="130"/>
        <end position="207"/>
    </location>
</feature>
<keyword evidence="3" id="KW-0808">Transferase</keyword>
<dbReference type="SUPFAM" id="SSF55874">
    <property type="entry name" value="ATPase domain of HSP90 chaperone/DNA topoisomerase II/histidine kinase"/>
    <property type="match status" value="1"/>
</dbReference>
<feature type="transmembrane region" description="Helical" evidence="1">
    <location>
        <begin position="62"/>
        <end position="84"/>
    </location>
</feature>
<protein>
    <submittedName>
        <fullName evidence="3">Histidine kinase</fullName>
    </submittedName>
</protein>
<feature type="transmembrane region" description="Helical" evidence="1">
    <location>
        <begin position="30"/>
        <end position="50"/>
    </location>
</feature>
<dbReference type="PANTHER" id="PTHR34220:SF7">
    <property type="entry name" value="SENSOR HISTIDINE KINASE YPDA"/>
    <property type="match status" value="1"/>
</dbReference>